<protein>
    <recommendedName>
        <fullName evidence="4">Gp5/Type VI secretion system Vgr protein OB-fold domain-containing protein</fullName>
    </recommendedName>
</protein>
<comment type="caution">
    <text evidence="2">The sequence shown here is derived from an EMBL/GenBank/DDBJ whole genome shotgun (WGS) entry which is preliminary data.</text>
</comment>
<evidence type="ECO:0000313" key="2">
    <source>
        <dbReference type="EMBL" id="KDM89688.1"/>
    </source>
</evidence>
<keyword evidence="1" id="KW-0175">Coiled coil</keyword>
<organism evidence="2 3">
    <name type="scientific">Photobacterium galatheae</name>
    <dbReference type="NCBI Taxonomy" id="1654360"/>
    <lineage>
        <taxon>Bacteria</taxon>
        <taxon>Pseudomonadati</taxon>
        <taxon>Pseudomonadota</taxon>
        <taxon>Gammaproteobacteria</taxon>
        <taxon>Vibrionales</taxon>
        <taxon>Vibrionaceae</taxon>
        <taxon>Photobacterium</taxon>
    </lineage>
</organism>
<reference evidence="2 3" key="1">
    <citation type="submission" date="2014-04" db="EMBL/GenBank/DDBJ databases">
        <title>Draft genome sequence of Photobacterium halotolerans S2753: a solonamide, ngercheumicin and holomycin producer.</title>
        <authorList>
            <person name="Machado H.R."/>
            <person name="Gram L."/>
        </authorList>
    </citation>
    <scope>NUCLEOTIDE SEQUENCE [LARGE SCALE GENOMIC DNA]</scope>
    <source>
        <strain evidence="2 3">S2753</strain>
    </source>
</reference>
<sequence length="254" mass="28165">MDLNTLRRMIYRLFPELTAKAHLPRWGKVVALPELPKEGDLSERFYPRYAVDVQLLDEQGNDLKDRPPLQAVPLPVPGVGEMAGRLEPPAKGSIVEIGWMFGQADKPFIRCVLPLGFRLPGILEGESRYQQRQGVYHLVDQAGNFESTTDQNATLNCIDRNVNATNYMAVIEQLRKVLIKQNEEITVLKDRIETIEGQAKLTVSKDLIIQAKNITEDADTIKLNGGKGVCTGATICPFTGKPHVDVSATVFAGK</sequence>
<dbReference type="SUPFAM" id="SSF69255">
    <property type="entry name" value="gp5 N-terminal domain-like"/>
    <property type="match status" value="1"/>
</dbReference>
<keyword evidence="3" id="KW-1185">Reference proteome</keyword>
<proteinExistence type="predicted"/>
<name>A0A066RQP6_9GAMM</name>
<evidence type="ECO:0000256" key="1">
    <source>
        <dbReference type="SAM" id="Coils"/>
    </source>
</evidence>
<feature type="coiled-coil region" evidence="1">
    <location>
        <begin position="171"/>
        <end position="198"/>
    </location>
</feature>
<dbReference type="STRING" id="1654360.EA58_21005"/>
<dbReference type="RefSeq" id="WP_036757214.1">
    <property type="nucleotide sequence ID" value="NZ_JAGSGC010000024.1"/>
</dbReference>
<dbReference type="OrthoDB" id="5812814at2"/>
<gene>
    <name evidence="2" type="ORF">EA58_21005</name>
</gene>
<dbReference type="AlphaFoldDB" id="A0A066RQP6"/>
<dbReference type="Proteomes" id="UP000027192">
    <property type="component" value="Unassembled WGS sequence"/>
</dbReference>
<evidence type="ECO:0000313" key="3">
    <source>
        <dbReference type="Proteomes" id="UP000027192"/>
    </source>
</evidence>
<accession>A0A066RQP6</accession>
<dbReference type="EMBL" id="JMIB01000045">
    <property type="protein sequence ID" value="KDM89688.1"/>
    <property type="molecule type" value="Genomic_DNA"/>
</dbReference>
<evidence type="ECO:0008006" key="4">
    <source>
        <dbReference type="Google" id="ProtNLM"/>
    </source>
</evidence>